<dbReference type="Pfam" id="PF13505">
    <property type="entry name" value="OMP_b-brl"/>
    <property type="match status" value="1"/>
</dbReference>
<evidence type="ECO:0000313" key="5">
    <source>
        <dbReference type="Proteomes" id="UP000241803"/>
    </source>
</evidence>
<feature type="signal peptide" evidence="2">
    <location>
        <begin position="1"/>
        <end position="22"/>
    </location>
</feature>
<evidence type="ECO:0000256" key="1">
    <source>
        <dbReference type="ARBA" id="ARBA00022729"/>
    </source>
</evidence>
<dbReference type="EMBL" id="PYOC01000001">
    <property type="protein sequence ID" value="PSV49811.1"/>
    <property type="molecule type" value="Genomic_DNA"/>
</dbReference>
<organism evidence="4 5">
    <name type="scientific">Photobacterium indicum</name>
    <dbReference type="NCBI Taxonomy" id="81447"/>
    <lineage>
        <taxon>Bacteria</taxon>
        <taxon>Pseudomonadati</taxon>
        <taxon>Pseudomonadota</taxon>
        <taxon>Gammaproteobacteria</taxon>
        <taxon>Vibrionales</taxon>
        <taxon>Vibrionaceae</taxon>
        <taxon>Photobacterium</taxon>
    </lineage>
</organism>
<reference evidence="4 5" key="1">
    <citation type="submission" date="2018-03" db="EMBL/GenBank/DDBJ databases">
        <title>Whole genome sequencing of Histamine producing bacteria.</title>
        <authorList>
            <person name="Butler K."/>
        </authorList>
    </citation>
    <scope>NUCLEOTIDE SEQUENCE [LARGE SCALE GENOMIC DNA]</scope>
    <source>
        <strain evidence="4 5">ATCC 19614</strain>
    </source>
</reference>
<dbReference type="SUPFAM" id="SSF56925">
    <property type="entry name" value="OMPA-like"/>
    <property type="match status" value="1"/>
</dbReference>
<feature type="domain" description="Outer membrane protein beta-barrel" evidence="3">
    <location>
        <begin position="8"/>
        <end position="181"/>
    </location>
</feature>
<dbReference type="Gene3D" id="2.40.160.20">
    <property type="match status" value="1"/>
</dbReference>
<comment type="caution">
    <text evidence="4">The sequence shown here is derived from an EMBL/GenBank/DDBJ whole genome shotgun (WGS) entry which is preliminary data.</text>
</comment>
<accession>A0A2T3LEK3</accession>
<gene>
    <name evidence="4" type="ORF">C9J47_04455</name>
</gene>
<evidence type="ECO:0000256" key="2">
    <source>
        <dbReference type="SAM" id="SignalP"/>
    </source>
</evidence>
<dbReference type="RefSeq" id="WP_107252417.1">
    <property type="nucleotide sequence ID" value="NZ_JAKJTK010000021.1"/>
</dbReference>
<dbReference type="Proteomes" id="UP000241803">
    <property type="component" value="Unassembled WGS sequence"/>
</dbReference>
<keyword evidence="5" id="KW-1185">Reference proteome</keyword>
<proteinExistence type="predicted"/>
<dbReference type="AlphaFoldDB" id="A0A2T3LEK3"/>
<keyword evidence="1 2" id="KW-0732">Signal</keyword>
<name>A0A2T3LEK3_9GAMM</name>
<dbReference type="InterPro" id="IPR011250">
    <property type="entry name" value="OMP/PagP_B-barrel"/>
</dbReference>
<protein>
    <recommendedName>
        <fullName evidence="3">Outer membrane protein beta-barrel domain-containing protein</fullName>
    </recommendedName>
</protein>
<feature type="chain" id="PRO_5015550472" description="Outer membrane protein beta-barrel domain-containing protein" evidence="2">
    <location>
        <begin position="23"/>
        <end position="181"/>
    </location>
</feature>
<sequence>MNKLLPIASALLISSFASSAIADDNYQGHRVGIGYSWTQLSSISNSDYRLSTDYGDGIKVEYGYDFNRIVGLNVSYAQNNEDWYFGKLDGSNFQIDSDIGYAFLLNGFDIKPYGAIGLSRINEKFTYNSGASDKSSETSLALGTGVRMGFDFGLYADLRANIVLTEHVDTEQYSFTVGYRF</sequence>
<evidence type="ECO:0000313" key="4">
    <source>
        <dbReference type="EMBL" id="PSV49811.1"/>
    </source>
</evidence>
<dbReference type="InterPro" id="IPR027385">
    <property type="entry name" value="Beta-barrel_OMP"/>
</dbReference>
<evidence type="ECO:0000259" key="3">
    <source>
        <dbReference type="Pfam" id="PF13505"/>
    </source>
</evidence>